<name>A0ABN2FSW8_9ACTN</name>
<accession>A0ABN2FSW8</accession>
<dbReference type="Proteomes" id="UP001500618">
    <property type="component" value="Unassembled WGS sequence"/>
</dbReference>
<comment type="caution">
    <text evidence="1">The sequence shown here is derived from an EMBL/GenBank/DDBJ whole genome shotgun (WGS) entry which is preliminary data.</text>
</comment>
<dbReference type="EMBL" id="BAAANY010000001">
    <property type="protein sequence ID" value="GAA1657584.1"/>
    <property type="molecule type" value="Genomic_DNA"/>
</dbReference>
<keyword evidence="2" id="KW-1185">Reference proteome</keyword>
<evidence type="ECO:0000313" key="2">
    <source>
        <dbReference type="Proteomes" id="UP001500618"/>
    </source>
</evidence>
<reference evidence="2" key="1">
    <citation type="journal article" date="2019" name="Int. J. Syst. Evol. Microbiol.">
        <title>The Global Catalogue of Microorganisms (GCM) 10K type strain sequencing project: providing services to taxonomists for standard genome sequencing and annotation.</title>
        <authorList>
            <consortium name="The Broad Institute Genomics Platform"/>
            <consortium name="The Broad Institute Genome Sequencing Center for Infectious Disease"/>
            <person name="Wu L."/>
            <person name="Ma J."/>
        </authorList>
    </citation>
    <scope>NUCLEOTIDE SEQUENCE [LARGE SCALE GENOMIC DNA]</scope>
    <source>
        <strain evidence="2">JCM 14718</strain>
    </source>
</reference>
<protein>
    <submittedName>
        <fullName evidence="1">Uncharacterized protein</fullName>
    </submittedName>
</protein>
<proteinExistence type="predicted"/>
<gene>
    <name evidence="1" type="ORF">GCM10009765_03880</name>
</gene>
<sequence>MATDSGDISMITDDARYAMTVLGQAGQDLTSNWSSAHGAISGASGQTGSDLLGQTFLQTYQPRATIIAKAMRKSVQVPGLLADAGHRGIDNYEAADTMSRGFFGEISHD</sequence>
<evidence type="ECO:0000313" key="1">
    <source>
        <dbReference type="EMBL" id="GAA1657584.1"/>
    </source>
</evidence>
<organism evidence="1 2">
    <name type="scientific">Fodinicola feengrottensis</name>
    <dbReference type="NCBI Taxonomy" id="435914"/>
    <lineage>
        <taxon>Bacteria</taxon>
        <taxon>Bacillati</taxon>
        <taxon>Actinomycetota</taxon>
        <taxon>Actinomycetes</taxon>
        <taxon>Mycobacteriales</taxon>
        <taxon>Fodinicola</taxon>
    </lineage>
</organism>